<evidence type="ECO:0000313" key="3">
    <source>
        <dbReference type="Proteomes" id="UP000581135"/>
    </source>
</evidence>
<sequence>MERLSAVFGVLAILFPPVRLVQDSGMVPEAPVTYAFLFEIPANHRVDFGLVAVELLAIGVAGYFIWRFRTRD</sequence>
<reference evidence="2 3" key="1">
    <citation type="submission" date="2020-08" db="EMBL/GenBank/DDBJ databases">
        <title>Genomic Encyclopedia of Type Strains, Phase III (KMG-III): the genomes of soil and plant-associated and newly described type strains.</title>
        <authorList>
            <person name="Whitman W."/>
        </authorList>
    </citation>
    <scope>NUCLEOTIDE SEQUENCE [LARGE SCALE GENOMIC DNA]</scope>
    <source>
        <strain evidence="2 3">CECT 8803</strain>
    </source>
</reference>
<gene>
    <name evidence="2" type="ORF">FHR98_001235</name>
</gene>
<keyword evidence="1" id="KW-1133">Transmembrane helix</keyword>
<proteinExistence type="predicted"/>
<feature type="transmembrane region" description="Helical" evidence="1">
    <location>
        <begin position="48"/>
        <end position="66"/>
    </location>
</feature>
<name>A0A839SU60_9PROT</name>
<dbReference type="AlphaFoldDB" id="A0A839SU60"/>
<comment type="caution">
    <text evidence="2">The sequence shown here is derived from an EMBL/GenBank/DDBJ whole genome shotgun (WGS) entry which is preliminary data.</text>
</comment>
<keyword evidence="3" id="KW-1185">Reference proteome</keyword>
<keyword evidence="1" id="KW-0812">Transmembrane</keyword>
<protein>
    <submittedName>
        <fullName evidence="2">Uncharacterized protein</fullName>
    </submittedName>
</protein>
<evidence type="ECO:0000313" key="2">
    <source>
        <dbReference type="EMBL" id="MBB3064956.1"/>
    </source>
</evidence>
<organism evidence="2 3">
    <name type="scientific">Limibacillus halophilus</name>
    <dbReference type="NCBI Taxonomy" id="1579333"/>
    <lineage>
        <taxon>Bacteria</taxon>
        <taxon>Pseudomonadati</taxon>
        <taxon>Pseudomonadota</taxon>
        <taxon>Alphaproteobacteria</taxon>
        <taxon>Rhodospirillales</taxon>
        <taxon>Rhodovibrionaceae</taxon>
        <taxon>Limibacillus</taxon>
    </lineage>
</organism>
<keyword evidence="1" id="KW-0472">Membrane</keyword>
<dbReference type="RefSeq" id="WP_183415778.1">
    <property type="nucleotide sequence ID" value="NZ_JACHXA010000003.1"/>
</dbReference>
<accession>A0A839SU60</accession>
<dbReference type="Proteomes" id="UP000581135">
    <property type="component" value="Unassembled WGS sequence"/>
</dbReference>
<dbReference type="EMBL" id="JACHXA010000003">
    <property type="protein sequence ID" value="MBB3064956.1"/>
    <property type="molecule type" value="Genomic_DNA"/>
</dbReference>
<evidence type="ECO:0000256" key="1">
    <source>
        <dbReference type="SAM" id="Phobius"/>
    </source>
</evidence>